<feature type="chain" id="PRO_5047525885" evidence="5">
    <location>
        <begin position="27"/>
        <end position="112"/>
    </location>
</feature>
<evidence type="ECO:0000259" key="6">
    <source>
        <dbReference type="PROSITE" id="PS51007"/>
    </source>
</evidence>
<feature type="domain" description="Cytochrome c" evidence="6">
    <location>
        <begin position="42"/>
        <end position="112"/>
    </location>
</feature>
<keyword evidence="8" id="KW-1185">Reference proteome</keyword>
<evidence type="ECO:0000256" key="3">
    <source>
        <dbReference type="ARBA" id="ARBA00023004"/>
    </source>
</evidence>
<dbReference type="RefSeq" id="WP_204198609.1">
    <property type="nucleotide sequence ID" value="NZ_JAFEMC010000002.1"/>
</dbReference>
<dbReference type="Gene3D" id="1.10.760.10">
    <property type="entry name" value="Cytochrome c-like domain"/>
    <property type="match status" value="1"/>
</dbReference>
<gene>
    <name evidence="7" type="ORF">ILT43_08955</name>
</gene>
<keyword evidence="2 4" id="KW-0479">Metal-binding</keyword>
<dbReference type="SUPFAM" id="SSF46626">
    <property type="entry name" value="Cytochrome c"/>
    <property type="match status" value="1"/>
</dbReference>
<dbReference type="InterPro" id="IPR009056">
    <property type="entry name" value="Cyt_c-like_dom"/>
</dbReference>
<feature type="signal peptide" evidence="5">
    <location>
        <begin position="1"/>
        <end position="26"/>
    </location>
</feature>
<evidence type="ECO:0000256" key="1">
    <source>
        <dbReference type="ARBA" id="ARBA00022617"/>
    </source>
</evidence>
<evidence type="ECO:0000256" key="2">
    <source>
        <dbReference type="ARBA" id="ARBA00022723"/>
    </source>
</evidence>
<dbReference type="EMBL" id="JAFEMC010000002">
    <property type="protein sequence ID" value="MBM6576501.1"/>
    <property type="molecule type" value="Genomic_DNA"/>
</dbReference>
<keyword evidence="1 4" id="KW-0349">Heme</keyword>
<dbReference type="InterPro" id="IPR036909">
    <property type="entry name" value="Cyt_c-like_dom_sf"/>
</dbReference>
<evidence type="ECO:0000256" key="4">
    <source>
        <dbReference type="PROSITE-ProRule" id="PRU00433"/>
    </source>
</evidence>
<dbReference type="PROSITE" id="PS51007">
    <property type="entry name" value="CYTC"/>
    <property type="match status" value="1"/>
</dbReference>
<dbReference type="Proteomes" id="UP000763641">
    <property type="component" value="Unassembled WGS sequence"/>
</dbReference>
<evidence type="ECO:0000256" key="5">
    <source>
        <dbReference type="SAM" id="SignalP"/>
    </source>
</evidence>
<evidence type="ECO:0000313" key="7">
    <source>
        <dbReference type="EMBL" id="MBM6576501.1"/>
    </source>
</evidence>
<proteinExistence type="predicted"/>
<keyword evidence="3 4" id="KW-0408">Iron</keyword>
<keyword evidence="5" id="KW-0732">Signal</keyword>
<comment type="caution">
    <text evidence="7">The sequence shown here is derived from an EMBL/GenBank/DDBJ whole genome shotgun (WGS) entry which is preliminary data.</text>
</comment>
<accession>A0ABS2D6F0</accession>
<organism evidence="7 8">
    <name type="scientific">Sphingomonas longa</name>
    <dbReference type="NCBI Taxonomy" id="2778730"/>
    <lineage>
        <taxon>Bacteria</taxon>
        <taxon>Pseudomonadati</taxon>
        <taxon>Pseudomonadota</taxon>
        <taxon>Alphaproteobacteria</taxon>
        <taxon>Sphingomonadales</taxon>
        <taxon>Sphingomonadaceae</taxon>
        <taxon>Sphingomonas</taxon>
    </lineage>
</organism>
<evidence type="ECO:0000313" key="8">
    <source>
        <dbReference type="Proteomes" id="UP000763641"/>
    </source>
</evidence>
<reference evidence="7 8" key="1">
    <citation type="submission" date="2020-12" db="EMBL/GenBank/DDBJ databases">
        <title>Sphingomonas sp.</title>
        <authorList>
            <person name="Kim M.K."/>
        </authorList>
    </citation>
    <scope>NUCLEOTIDE SEQUENCE [LARGE SCALE GENOMIC DNA]</scope>
    <source>
        <strain evidence="7 8">BT552</strain>
    </source>
</reference>
<name>A0ABS2D6F0_9SPHN</name>
<dbReference type="Pfam" id="PF13442">
    <property type="entry name" value="Cytochrome_CBB3"/>
    <property type="match status" value="1"/>
</dbReference>
<sequence>MKYGSQPVFGAVALCVATFIAATASAPITAQQQPPVAMRPSTSAADAAALFENTCAGCHELEQATATPMDLDGWRATVERMIGYGAKLSPEQADAVVRYLAEHHGPAAAQVH</sequence>
<protein>
    <submittedName>
        <fullName evidence="7">C-type cytochrome</fullName>
    </submittedName>
</protein>